<proteinExistence type="predicted"/>
<organism evidence="11">
    <name type="scientific">Streptomyces sp. R08</name>
    <dbReference type="NCBI Taxonomy" id="3238624"/>
    <lineage>
        <taxon>Bacteria</taxon>
        <taxon>Bacillati</taxon>
        <taxon>Actinomycetota</taxon>
        <taxon>Actinomycetes</taxon>
        <taxon>Kitasatosporales</taxon>
        <taxon>Streptomycetaceae</taxon>
        <taxon>Streptomyces</taxon>
    </lineage>
</organism>
<dbReference type="PROSITE" id="PS50850">
    <property type="entry name" value="MFS"/>
    <property type="match status" value="1"/>
</dbReference>
<dbReference type="PANTHER" id="PTHR42718">
    <property type="entry name" value="MAJOR FACILITATOR SUPERFAMILY MULTIDRUG TRANSPORTER MFSC"/>
    <property type="match status" value="1"/>
</dbReference>
<feature type="compositionally biased region" description="Low complexity" evidence="8">
    <location>
        <begin position="485"/>
        <end position="495"/>
    </location>
</feature>
<name>A0AB39MQ83_9ACTN</name>
<dbReference type="SUPFAM" id="SSF103473">
    <property type="entry name" value="MFS general substrate transporter"/>
    <property type="match status" value="1"/>
</dbReference>
<evidence type="ECO:0000256" key="4">
    <source>
        <dbReference type="ARBA" id="ARBA00022692"/>
    </source>
</evidence>
<feature type="transmembrane region" description="Helical" evidence="9">
    <location>
        <begin position="101"/>
        <end position="124"/>
    </location>
</feature>
<keyword evidence="7" id="KW-0046">Antibiotic resistance</keyword>
<comment type="subcellular location">
    <subcellularLocation>
        <location evidence="1">Cell membrane</location>
        <topology evidence="1">Multi-pass membrane protein</topology>
    </subcellularLocation>
</comment>
<accession>A0AB39MQ83</accession>
<feature type="domain" description="Major facilitator superfamily (MFS) profile" evidence="10">
    <location>
        <begin position="12"/>
        <end position="481"/>
    </location>
</feature>
<feature type="transmembrane region" description="Helical" evidence="9">
    <location>
        <begin position="49"/>
        <end position="66"/>
    </location>
</feature>
<gene>
    <name evidence="11" type="ORF">AB5J58_46390</name>
</gene>
<dbReference type="EMBL" id="CP163431">
    <property type="protein sequence ID" value="XDQ07176.1"/>
    <property type="molecule type" value="Genomic_DNA"/>
</dbReference>
<dbReference type="GO" id="GO:0046677">
    <property type="term" value="P:response to antibiotic"/>
    <property type="evidence" value="ECO:0007669"/>
    <property type="project" value="UniProtKB-KW"/>
</dbReference>
<feature type="transmembrane region" description="Helical" evidence="9">
    <location>
        <begin position="366"/>
        <end position="387"/>
    </location>
</feature>
<evidence type="ECO:0000256" key="6">
    <source>
        <dbReference type="ARBA" id="ARBA00023136"/>
    </source>
</evidence>
<feature type="transmembrane region" description="Helical" evidence="9">
    <location>
        <begin position="407"/>
        <end position="425"/>
    </location>
</feature>
<feature type="transmembrane region" description="Helical" evidence="9">
    <location>
        <begin position="230"/>
        <end position="249"/>
    </location>
</feature>
<keyword evidence="5 9" id="KW-1133">Transmembrane helix</keyword>
<evidence type="ECO:0000256" key="2">
    <source>
        <dbReference type="ARBA" id="ARBA00022448"/>
    </source>
</evidence>
<dbReference type="InterPro" id="IPR036259">
    <property type="entry name" value="MFS_trans_sf"/>
</dbReference>
<dbReference type="InterPro" id="IPR020846">
    <property type="entry name" value="MFS_dom"/>
</dbReference>
<keyword evidence="3" id="KW-1003">Cell membrane</keyword>
<feature type="transmembrane region" description="Helical" evidence="9">
    <location>
        <begin position="78"/>
        <end position="95"/>
    </location>
</feature>
<evidence type="ECO:0000256" key="5">
    <source>
        <dbReference type="ARBA" id="ARBA00022989"/>
    </source>
</evidence>
<protein>
    <submittedName>
        <fullName evidence="11">MFS transporter</fullName>
    </submittedName>
</protein>
<dbReference type="Pfam" id="PF07690">
    <property type="entry name" value="MFS_1"/>
    <property type="match status" value="1"/>
</dbReference>
<evidence type="ECO:0000256" key="8">
    <source>
        <dbReference type="SAM" id="MobiDB-lite"/>
    </source>
</evidence>
<dbReference type="AlphaFoldDB" id="A0AB39MQ83"/>
<feature type="transmembrane region" description="Helical" evidence="9">
    <location>
        <begin position="200"/>
        <end position="224"/>
    </location>
</feature>
<reference evidence="11" key="1">
    <citation type="submission" date="2024-07" db="EMBL/GenBank/DDBJ databases">
        <authorList>
            <person name="Yu S.T."/>
        </authorList>
    </citation>
    <scope>NUCLEOTIDE SEQUENCE</scope>
    <source>
        <strain evidence="11">R08</strain>
    </source>
</reference>
<feature type="transmembrane region" description="Helical" evidence="9">
    <location>
        <begin position="338"/>
        <end position="360"/>
    </location>
</feature>
<dbReference type="RefSeq" id="WP_369191985.1">
    <property type="nucleotide sequence ID" value="NZ_CP163431.1"/>
</dbReference>
<dbReference type="GO" id="GO:0022857">
    <property type="term" value="F:transmembrane transporter activity"/>
    <property type="evidence" value="ECO:0007669"/>
    <property type="project" value="InterPro"/>
</dbReference>
<feature type="transmembrane region" description="Helical" evidence="9">
    <location>
        <begin position="136"/>
        <end position="158"/>
    </location>
</feature>
<keyword evidence="4 9" id="KW-0812">Transmembrane</keyword>
<evidence type="ECO:0000313" key="11">
    <source>
        <dbReference type="EMBL" id="XDQ07176.1"/>
    </source>
</evidence>
<feature type="transmembrane region" description="Helical" evidence="9">
    <location>
        <begin position="455"/>
        <end position="476"/>
    </location>
</feature>
<keyword evidence="6 9" id="KW-0472">Membrane</keyword>
<feature type="transmembrane region" description="Helical" evidence="9">
    <location>
        <begin position="164"/>
        <end position="188"/>
    </location>
</feature>
<evidence type="ECO:0000256" key="7">
    <source>
        <dbReference type="ARBA" id="ARBA00023251"/>
    </source>
</evidence>
<evidence type="ECO:0000256" key="1">
    <source>
        <dbReference type="ARBA" id="ARBA00004651"/>
    </source>
</evidence>
<dbReference type="CDD" id="cd17321">
    <property type="entry name" value="MFS_MMR_MDR_like"/>
    <property type="match status" value="1"/>
</dbReference>
<dbReference type="GO" id="GO:0005886">
    <property type="term" value="C:plasma membrane"/>
    <property type="evidence" value="ECO:0007669"/>
    <property type="project" value="UniProtKB-SubCell"/>
</dbReference>
<evidence type="ECO:0000259" key="10">
    <source>
        <dbReference type="PROSITE" id="PS50850"/>
    </source>
</evidence>
<feature type="region of interest" description="Disordered" evidence="8">
    <location>
        <begin position="485"/>
        <end position="509"/>
    </location>
</feature>
<evidence type="ECO:0000256" key="3">
    <source>
        <dbReference type="ARBA" id="ARBA00022475"/>
    </source>
</evidence>
<sequence>MSGRAVRGPWRVFAATAVGVVAVFLNMSGLAVALPTITRELGADPGQADWILLGYMLVTTALILVFGRLADIVGRRSLYLAGLVVFTAGTGLAALSPSAGLLIAARIVQAVGAAAVITNNTALLTDVFPARTLGRALGWNVTVAATAQVAGPVVGGAATQLLGWRGLFIVCVPIGLIAIGASVLAVPANRRRDAGTREPFDLPGALLSTAMLTALVLTLTPGVTAAVADWLPWACGGATVALFTAFVVVQARRAHPLVDVALLRTRAIALVLAAVLANAVGSYAVVLLASLHEQAVGGASSLEAGVLVTPVAAGTLVTSAAAGSLFDRFTPRALTTTGMATTACGLLGFSLTLSTTAVPFWTVAPFLFLVGAGTGLFMTPSTSALMLSAPADRRGMANGLRSTTQNVGYLLSTALALAFTTTGLSEPARRAAYDGTLNTLNVLASGELHRFVANIRVTGFVLTGITVIGGAVCLALPTSLRTARTADTADARSAANGRPEPATSRKASP</sequence>
<dbReference type="Gene3D" id="1.20.1250.20">
    <property type="entry name" value="MFS general substrate transporter like domains"/>
    <property type="match status" value="1"/>
</dbReference>
<feature type="transmembrane region" description="Helical" evidence="9">
    <location>
        <begin position="270"/>
        <end position="292"/>
    </location>
</feature>
<evidence type="ECO:0000256" key="9">
    <source>
        <dbReference type="SAM" id="Phobius"/>
    </source>
</evidence>
<feature type="transmembrane region" description="Helical" evidence="9">
    <location>
        <begin position="304"/>
        <end position="326"/>
    </location>
</feature>
<dbReference type="Gene3D" id="1.20.1720.10">
    <property type="entry name" value="Multidrug resistance protein D"/>
    <property type="match status" value="1"/>
</dbReference>
<dbReference type="InterPro" id="IPR011701">
    <property type="entry name" value="MFS"/>
</dbReference>
<keyword evidence="2" id="KW-0813">Transport</keyword>
<dbReference type="PANTHER" id="PTHR42718:SF46">
    <property type="entry name" value="BLR6921 PROTEIN"/>
    <property type="match status" value="1"/>
</dbReference>